<keyword evidence="2" id="KW-0812">Transmembrane</keyword>
<evidence type="ECO:0000313" key="5">
    <source>
        <dbReference type="EMBL" id="GGF23328.1"/>
    </source>
</evidence>
<dbReference type="Pfam" id="PF02470">
    <property type="entry name" value="MlaD"/>
    <property type="match status" value="1"/>
</dbReference>
<feature type="region of interest" description="Disordered" evidence="1">
    <location>
        <begin position="323"/>
        <end position="348"/>
    </location>
</feature>
<keyword evidence="6" id="KW-1185">Reference proteome</keyword>
<proteinExistence type="predicted"/>
<dbReference type="EMBL" id="BMCS01000001">
    <property type="protein sequence ID" value="GGF23328.1"/>
    <property type="molecule type" value="Genomic_DNA"/>
</dbReference>
<dbReference type="Pfam" id="PF11887">
    <property type="entry name" value="Mce4_CUP1"/>
    <property type="match status" value="1"/>
</dbReference>
<evidence type="ECO:0000313" key="6">
    <source>
        <dbReference type="Proteomes" id="UP000632454"/>
    </source>
</evidence>
<dbReference type="InterPro" id="IPR052336">
    <property type="entry name" value="MlaD_Phospholipid_Transporter"/>
</dbReference>
<dbReference type="RefSeq" id="WP_188489070.1">
    <property type="nucleotide sequence ID" value="NZ_BMCS01000001.1"/>
</dbReference>
<accession>A0ABQ1URR6</accession>
<feature type="compositionally biased region" description="Polar residues" evidence="1">
    <location>
        <begin position="326"/>
        <end position="340"/>
    </location>
</feature>
<comment type="caution">
    <text evidence="5">The sequence shown here is derived from an EMBL/GenBank/DDBJ whole genome shotgun (WGS) entry which is preliminary data.</text>
</comment>
<name>A0ABQ1URR6_9NOCA</name>
<dbReference type="PANTHER" id="PTHR33371">
    <property type="entry name" value="INTERMEMBRANE PHOSPHOLIPID TRANSPORT SYSTEM BINDING PROTEIN MLAD-RELATED"/>
    <property type="match status" value="1"/>
</dbReference>
<evidence type="ECO:0000256" key="2">
    <source>
        <dbReference type="SAM" id="Phobius"/>
    </source>
</evidence>
<dbReference type="InterPro" id="IPR003399">
    <property type="entry name" value="Mce/MlaD"/>
</dbReference>
<dbReference type="InterPro" id="IPR005693">
    <property type="entry name" value="Mce"/>
</dbReference>
<organism evidence="5 6">
    <name type="scientific">Williamsia phyllosphaerae</name>
    <dbReference type="NCBI Taxonomy" id="885042"/>
    <lineage>
        <taxon>Bacteria</taxon>
        <taxon>Bacillati</taxon>
        <taxon>Actinomycetota</taxon>
        <taxon>Actinomycetes</taxon>
        <taxon>Mycobacteriales</taxon>
        <taxon>Nocardiaceae</taxon>
        <taxon>Williamsia</taxon>
    </lineage>
</organism>
<evidence type="ECO:0000256" key="1">
    <source>
        <dbReference type="SAM" id="MobiDB-lite"/>
    </source>
</evidence>
<keyword evidence="2" id="KW-0472">Membrane</keyword>
<evidence type="ECO:0000259" key="4">
    <source>
        <dbReference type="Pfam" id="PF11887"/>
    </source>
</evidence>
<dbReference type="PANTHER" id="PTHR33371:SF18">
    <property type="entry name" value="MCE-FAMILY PROTEIN MCE3C"/>
    <property type="match status" value="1"/>
</dbReference>
<dbReference type="NCBIfam" id="TIGR00996">
    <property type="entry name" value="Mtu_fam_mce"/>
    <property type="match status" value="1"/>
</dbReference>
<gene>
    <name evidence="5" type="ORF">GCM10007298_19090</name>
</gene>
<feature type="transmembrane region" description="Helical" evidence="2">
    <location>
        <begin position="21"/>
        <end position="40"/>
    </location>
</feature>
<feature type="domain" description="Mce/MlaD" evidence="3">
    <location>
        <begin position="48"/>
        <end position="121"/>
    </location>
</feature>
<reference evidence="6" key="1">
    <citation type="journal article" date="2019" name="Int. J. Syst. Evol. Microbiol.">
        <title>The Global Catalogue of Microorganisms (GCM) 10K type strain sequencing project: providing services to taxonomists for standard genome sequencing and annotation.</title>
        <authorList>
            <consortium name="The Broad Institute Genomics Platform"/>
            <consortium name="The Broad Institute Genome Sequencing Center for Infectious Disease"/>
            <person name="Wu L."/>
            <person name="Ma J."/>
        </authorList>
    </citation>
    <scope>NUCLEOTIDE SEQUENCE [LARGE SCALE GENOMIC DNA]</scope>
    <source>
        <strain evidence="6">CCM 7855</strain>
    </source>
</reference>
<evidence type="ECO:0000259" key="3">
    <source>
        <dbReference type="Pfam" id="PF02470"/>
    </source>
</evidence>
<sequence>MADTKKQNKRPDQPRRSPITIGAMGLMVLIMAALSAFFLANLPLVGAGTIYQADFTEAAGLKPSNEVRVAGVKVGQVEKVEIVDNKVRVSFAVNNTWVGDQTSASIQIKTILGQKYLQIDPRGNELADPQKVITDTTSPYDVIEAFSDASSSIADIDTDQLATSFRTLSSAFSGTPAELGNSLDGLTRLSTTIASRDQEVRKLLEATKGTSKILADRNQEFTRLIAGAGDLLSELNNRQQAISTLLRSTTQLSTTLTGIVRDNEEQIGPALENLKGVTDILQKQDNNIRASITNLAPFYRLYANVLGSGRWFDSVITNILPPGLPAQNTTRPPNKTRQLNNGGGEATG</sequence>
<dbReference type="Proteomes" id="UP000632454">
    <property type="component" value="Unassembled WGS sequence"/>
</dbReference>
<feature type="domain" description="Mammalian cell entry C-terminal" evidence="4">
    <location>
        <begin position="129"/>
        <end position="310"/>
    </location>
</feature>
<dbReference type="PRINTS" id="PR01782">
    <property type="entry name" value="MCEVIRFACTOR"/>
</dbReference>
<protein>
    <submittedName>
        <fullName evidence="5">ABC transporter substrate-binding protein</fullName>
    </submittedName>
</protein>
<keyword evidence="2" id="KW-1133">Transmembrane helix</keyword>
<dbReference type="InterPro" id="IPR024516">
    <property type="entry name" value="Mce_C"/>
</dbReference>